<dbReference type="STRING" id="1120920.SAMN03080599_01378"/>
<dbReference type="PANTHER" id="PTHR40599">
    <property type="entry name" value="[CITRATE [PRO-3S]-LYASE] LIGASE"/>
    <property type="match status" value="1"/>
</dbReference>
<dbReference type="RefSeq" id="WP_092590161.1">
    <property type="nucleotide sequence ID" value="NZ_FMWL01000005.1"/>
</dbReference>
<dbReference type="Pfam" id="PF08218">
    <property type="entry name" value="Citrate_ly_lig"/>
    <property type="match status" value="1"/>
</dbReference>
<proteinExistence type="predicted"/>
<reference evidence="5 6" key="1">
    <citation type="submission" date="2016-10" db="EMBL/GenBank/DDBJ databases">
        <authorList>
            <person name="de Groot N.N."/>
        </authorList>
    </citation>
    <scope>NUCLEOTIDE SEQUENCE [LARGE SCALE GENOMIC DNA]</scope>
    <source>
        <strain evidence="5 6">DSM 2784</strain>
    </source>
</reference>
<dbReference type="EC" id="6.2.1.22" evidence="3"/>
<evidence type="ECO:0000259" key="4">
    <source>
        <dbReference type="PROSITE" id="PS51186"/>
    </source>
</evidence>
<dbReference type="InterPro" id="IPR014729">
    <property type="entry name" value="Rossmann-like_a/b/a_fold"/>
</dbReference>
<dbReference type="GO" id="GO:0008771">
    <property type="term" value="F:[citrate (pro-3S)-lyase] ligase activity"/>
    <property type="evidence" value="ECO:0007669"/>
    <property type="project" value="UniProtKB-EC"/>
</dbReference>
<protein>
    <recommendedName>
        <fullName evidence="3">[Citrate [pro-3S]-lyase] ligase</fullName>
        <ecNumber evidence="3">6.2.1.22</ecNumber>
    </recommendedName>
</protein>
<dbReference type="OrthoDB" id="9779753at2"/>
<dbReference type="EMBL" id="FMWL01000005">
    <property type="protein sequence ID" value="SCZ78675.1"/>
    <property type="molecule type" value="Genomic_DNA"/>
</dbReference>
<dbReference type="GO" id="GO:0016829">
    <property type="term" value="F:lyase activity"/>
    <property type="evidence" value="ECO:0007669"/>
    <property type="project" value="UniProtKB-KW"/>
</dbReference>
<keyword evidence="1 3" id="KW-0547">Nucleotide-binding</keyword>
<dbReference type="GO" id="GO:0016747">
    <property type="term" value="F:acyltransferase activity, transferring groups other than amino-acyl groups"/>
    <property type="evidence" value="ECO:0007669"/>
    <property type="project" value="InterPro"/>
</dbReference>
<feature type="domain" description="N-acetyltransferase" evidence="4">
    <location>
        <begin position="1"/>
        <end position="136"/>
    </location>
</feature>
<dbReference type="InterPro" id="IPR016181">
    <property type="entry name" value="Acyl_CoA_acyltransferase"/>
</dbReference>
<evidence type="ECO:0000313" key="6">
    <source>
        <dbReference type="Proteomes" id="UP000199208"/>
    </source>
</evidence>
<sequence length="347" mass="39481">MDRELRFREYLPRLIDLDRTKLEMFLKSQGLEYEDDIIYACGYADDQDHLLACACCSYNTLKCFAIDSELRGSNLSGQMISNLISNRIQEGVSHLFVFTKPENVALFESSGFYIIAETNNVVMLENKAAGIEQYIRSLRVNTWDSDTIGAIVMNCNPFTLGHRYLIEYASKLCEKLYIFVVEENQSAFSYDVRLTLVKQGVSDLDNVTVYPSGPYIISSSTFPTYFLKKDIDVTLTQAELDIAIFAQRIAPALNIKLRFVGEEPKCHTTQKYNNAMKRILPEYGVEIVEIPRKETECGNVISASTVRARLSAEGVGEWLHDFVPRTTYEFLCNPEGKTIIEKLKQPI</sequence>
<evidence type="ECO:0000256" key="3">
    <source>
        <dbReference type="PIRNR" id="PIRNR005751"/>
    </source>
</evidence>
<accession>A0A1G5RX21</accession>
<dbReference type="NCBIfam" id="TIGR00125">
    <property type="entry name" value="cyt_tran_rel"/>
    <property type="match status" value="1"/>
</dbReference>
<keyword evidence="3 5" id="KW-0436">Ligase</keyword>
<comment type="catalytic activity">
    <reaction evidence="3">
        <text>holo-[citrate lyase ACP] + acetate + ATP = acetyl-[citrate lyase ACP] + AMP + diphosphate</text>
        <dbReference type="Rhea" id="RHEA:23788"/>
        <dbReference type="Rhea" id="RHEA-COMP:10158"/>
        <dbReference type="Rhea" id="RHEA-COMP:13710"/>
        <dbReference type="ChEBI" id="CHEBI:30089"/>
        <dbReference type="ChEBI" id="CHEBI:30616"/>
        <dbReference type="ChEBI" id="CHEBI:33019"/>
        <dbReference type="ChEBI" id="CHEBI:82683"/>
        <dbReference type="ChEBI" id="CHEBI:137976"/>
        <dbReference type="ChEBI" id="CHEBI:456215"/>
        <dbReference type="EC" id="6.2.1.22"/>
    </reaction>
</comment>
<dbReference type="SUPFAM" id="SSF55729">
    <property type="entry name" value="Acyl-CoA N-acyltransferases (Nat)"/>
    <property type="match status" value="1"/>
</dbReference>
<dbReference type="InterPro" id="IPR013166">
    <property type="entry name" value="Citrate_lyase_ligase_C"/>
</dbReference>
<keyword evidence="2 3" id="KW-0067">ATP-binding</keyword>
<dbReference type="InterPro" id="IPR000182">
    <property type="entry name" value="GNAT_dom"/>
</dbReference>
<evidence type="ECO:0000256" key="1">
    <source>
        <dbReference type="ARBA" id="ARBA00022741"/>
    </source>
</evidence>
<dbReference type="NCBIfam" id="TIGR00124">
    <property type="entry name" value="cit_ly_ligase"/>
    <property type="match status" value="1"/>
</dbReference>
<keyword evidence="6" id="KW-1185">Reference proteome</keyword>
<name>A0A1G5RX21_9FIRM</name>
<dbReference type="PIRSF" id="PIRSF005751">
    <property type="entry name" value="Acet_citr_lig"/>
    <property type="match status" value="1"/>
</dbReference>
<gene>
    <name evidence="5" type="ORF">SAMN03080599_01378</name>
</gene>
<dbReference type="AlphaFoldDB" id="A0A1G5RX21"/>
<dbReference type="Gene3D" id="3.40.50.620">
    <property type="entry name" value="HUPs"/>
    <property type="match status" value="1"/>
</dbReference>
<dbReference type="SMART" id="SM00764">
    <property type="entry name" value="Citrate_ly_lig"/>
    <property type="match status" value="1"/>
</dbReference>
<dbReference type="PROSITE" id="PS51186">
    <property type="entry name" value="GNAT"/>
    <property type="match status" value="1"/>
</dbReference>
<dbReference type="InterPro" id="IPR004821">
    <property type="entry name" value="Cyt_trans-like"/>
</dbReference>
<dbReference type="SUPFAM" id="SSF52374">
    <property type="entry name" value="Nucleotidylyl transferase"/>
    <property type="match status" value="1"/>
</dbReference>
<comment type="function">
    <text evidence="3">Acetylation of prosthetic group (2-(5''-phosphoribosyl)-3'-dephosphocoenzyme-A) of the gamma subunit of citrate lyase.</text>
</comment>
<dbReference type="PANTHER" id="PTHR40599:SF1">
    <property type="entry name" value="[CITRATE [PRO-3S]-LYASE] LIGASE"/>
    <property type="match status" value="1"/>
</dbReference>
<organism evidence="5 6">
    <name type="scientific">Acidaminobacter hydrogenoformans DSM 2784</name>
    <dbReference type="NCBI Taxonomy" id="1120920"/>
    <lineage>
        <taxon>Bacteria</taxon>
        <taxon>Bacillati</taxon>
        <taxon>Bacillota</taxon>
        <taxon>Clostridia</taxon>
        <taxon>Peptostreptococcales</taxon>
        <taxon>Acidaminobacteraceae</taxon>
        <taxon>Acidaminobacter</taxon>
    </lineage>
</organism>
<keyword evidence="5" id="KW-0456">Lyase</keyword>
<dbReference type="Proteomes" id="UP000199208">
    <property type="component" value="Unassembled WGS sequence"/>
</dbReference>
<evidence type="ECO:0000313" key="5">
    <source>
        <dbReference type="EMBL" id="SCZ78675.1"/>
    </source>
</evidence>
<evidence type="ECO:0000256" key="2">
    <source>
        <dbReference type="ARBA" id="ARBA00022840"/>
    </source>
</evidence>
<dbReference type="InterPro" id="IPR005216">
    <property type="entry name" value="Citrate_lyase_ligase"/>
</dbReference>
<dbReference type="GO" id="GO:0005524">
    <property type="term" value="F:ATP binding"/>
    <property type="evidence" value="ECO:0007669"/>
    <property type="project" value="UniProtKB-UniRule"/>
</dbReference>